<dbReference type="InterPro" id="IPR025376">
    <property type="entry name" value="CD1107-like_dom"/>
</dbReference>
<organism evidence="5 6">
    <name type="scientific">Bacillus thuringiensis</name>
    <dbReference type="NCBI Taxonomy" id="1428"/>
    <lineage>
        <taxon>Bacteria</taxon>
        <taxon>Bacillati</taxon>
        <taxon>Bacillota</taxon>
        <taxon>Bacilli</taxon>
        <taxon>Bacillales</taxon>
        <taxon>Bacillaceae</taxon>
        <taxon>Bacillus</taxon>
        <taxon>Bacillus cereus group</taxon>
    </lineage>
</organism>
<protein>
    <recommendedName>
        <fullName evidence="4">Mobile element protein CD1107-like domain-containing protein</fullName>
    </recommendedName>
</protein>
<evidence type="ECO:0000256" key="3">
    <source>
        <dbReference type="SAM" id="SignalP"/>
    </source>
</evidence>
<feature type="region of interest" description="Disordered" evidence="1">
    <location>
        <begin position="136"/>
        <end position="171"/>
    </location>
</feature>
<dbReference type="Proteomes" id="UP000092743">
    <property type="component" value="Plasmid p120510"/>
</dbReference>
<feature type="chain" id="PRO_5040815986" description="Mobile element protein CD1107-like domain-containing protein" evidence="3">
    <location>
        <begin position="30"/>
        <end position="238"/>
    </location>
</feature>
<keyword evidence="3" id="KW-0732">Signal</keyword>
<keyword evidence="5" id="KW-0614">Plasmid</keyword>
<feature type="signal peptide" evidence="3">
    <location>
        <begin position="1"/>
        <end position="29"/>
    </location>
</feature>
<keyword evidence="2" id="KW-0472">Membrane</keyword>
<feature type="domain" description="Mobile element protein CD1107-like" evidence="4">
    <location>
        <begin position="77"/>
        <end position="203"/>
    </location>
</feature>
<evidence type="ECO:0000313" key="5">
    <source>
        <dbReference type="EMBL" id="ANS52069.1"/>
    </source>
</evidence>
<feature type="compositionally biased region" description="Basic and acidic residues" evidence="1">
    <location>
        <begin position="227"/>
        <end position="238"/>
    </location>
</feature>
<proteinExistence type="predicted"/>
<feature type="transmembrane region" description="Helical" evidence="2">
    <location>
        <begin position="178"/>
        <end position="197"/>
    </location>
</feature>
<evidence type="ECO:0000259" key="4">
    <source>
        <dbReference type="Pfam" id="PF14283"/>
    </source>
</evidence>
<dbReference type="AlphaFoldDB" id="A0A9W3SIR7"/>
<evidence type="ECO:0000256" key="1">
    <source>
        <dbReference type="SAM" id="MobiDB-lite"/>
    </source>
</evidence>
<evidence type="ECO:0000313" key="6">
    <source>
        <dbReference type="Proteomes" id="UP000092743"/>
    </source>
</evidence>
<dbReference type="Pfam" id="PF14283">
    <property type="entry name" value="CD1107-like"/>
    <property type="match status" value="1"/>
</dbReference>
<feature type="region of interest" description="Disordered" evidence="1">
    <location>
        <begin position="39"/>
        <end position="80"/>
    </location>
</feature>
<feature type="region of interest" description="Disordered" evidence="1">
    <location>
        <begin position="201"/>
        <end position="238"/>
    </location>
</feature>
<dbReference type="EMBL" id="CP015353">
    <property type="protein sequence ID" value="ANS52069.1"/>
    <property type="molecule type" value="Genomic_DNA"/>
</dbReference>
<accession>A0A9W3SIR7</accession>
<name>A0A9W3SIR7_BACTU</name>
<keyword evidence="2" id="KW-0812">Transmembrane</keyword>
<reference evidence="5 6" key="1">
    <citation type="submission" date="2016-04" db="EMBL/GenBank/DDBJ databases">
        <title>High quality genome of the nematocidal Bacillus thuringiensis MYBT18246.</title>
        <authorList>
            <person name="Hollensteiner J."/>
            <person name="Poehlein A."/>
            <person name="Sproeer C."/>
            <person name="Bunk B."/>
            <person name="Rosenstiel P."/>
            <person name="Schulenburg H."/>
            <person name="Liesegang H."/>
        </authorList>
    </citation>
    <scope>NUCLEOTIDE SEQUENCE [LARGE SCALE GENOMIC DNA]</scope>
    <source>
        <strain evidence="5 6">MYBT18246</strain>
        <plasmid evidence="5 6">p120510</plasmid>
    </source>
</reference>
<gene>
    <name evidence="5" type="ORF">BT246_67770</name>
</gene>
<keyword evidence="2" id="KW-1133">Transmembrane helix</keyword>
<evidence type="ECO:0000256" key="2">
    <source>
        <dbReference type="SAM" id="Phobius"/>
    </source>
</evidence>
<dbReference type="RefSeq" id="WP_065486680.1">
    <property type="nucleotide sequence ID" value="NZ_CP015353.1"/>
</dbReference>
<sequence>MLKRTKRSFFATVFMCSLSFASVSNFAYAEEKKVEIPKVTENKSVGEPPSGPDVKGEKKEQEVEAQTPASVNGKKVDGTGTVTDFTTSGSKAFYTINDKDNNVFYLIIDLDKTQNNVYFLSDVKKTTLDGTATATASKDGASVKPNVPNQKQAEADKTVINTQSASEKSKEESNNNSFLLIVLVLAGVGVTLYYFLVMKKKKKKKKKNQNEGEEEGMKDGDYEDRFEDERTKNTKEDE</sequence>
<geneLocation type="plasmid" evidence="5 6">
    <name>p120510</name>
</geneLocation>